<keyword evidence="6" id="KW-0547">Nucleotide-binding</keyword>
<dbReference type="InterPro" id="IPR003660">
    <property type="entry name" value="HAMP_dom"/>
</dbReference>
<keyword evidence="10" id="KW-0812">Transmembrane</keyword>
<feature type="domain" description="Histidine kinase" evidence="11">
    <location>
        <begin position="279"/>
        <end position="481"/>
    </location>
</feature>
<evidence type="ECO:0000259" key="12">
    <source>
        <dbReference type="PROSITE" id="PS50885"/>
    </source>
</evidence>
<dbReference type="Gene3D" id="3.30.565.10">
    <property type="entry name" value="Histidine kinase-like ATPase, C-terminal domain"/>
    <property type="match status" value="1"/>
</dbReference>
<dbReference type="InterPro" id="IPR003661">
    <property type="entry name" value="HisK_dim/P_dom"/>
</dbReference>
<dbReference type="Pfam" id="PF00512">
    <property type="entry name" value="HisKA"/>
    <property type="match status" value="1"/>
</dbReference>
<evidence type="ECO:0000256" key="2">
    <source>
        <dbReference type="ARBA" id="ARBA00004370"/>
    </source>
</evidence>
<dbReference type="EC" id="2.7.13.3" evidence="3"/>
<dbReference type="GO" id="GO:0000155">
    <property type="term" value="F:phosphorelay sensor kinase activity"/>
    <property type="evidence" value="ECO:0007669"/>
    <property type="project" value="InterPro"/>
</dbReference>
<proteinExistence type="predicted"/>
<evidence type="ECO:0000313" key="13">
    <source>
        <dbReference type="EMBL" id="ADL56014.1"/>
    </source>
</evidence>
<evidence type="ECO:0000256" key="3">
    <source>
        <dbReference type="ARBA" id="ARBA00012438"/>
    </source>
</evidence>
<evidence type="ECO:0000256" key="7">
    <source>
        <dbReference type="ARBA" id="ARBA00022777"/>
    </source>
</evidence>
<dbReference type="Pfam" id="PF02518">
    <property type="entry name" value="HATPase_c"/>
    <property type="match status" value="1"/>
</dbReference>
<evidence type="ECO:0000256" key="1">
    <source>
        <dbReference type="ARBA" id="ARBA00000085"/>
    </source>
</evidence>
<dbReference type="InterPro" id="IPR036097">
    <property type="entry name" value="HisK_dim/P_sf"/>
</dbReference>
<dbReference type="STRING" id="395494.Galf_2008"/>
<evidence type="ECO:0000256" key="10">
    <source>
        <dbReference type="SAM" id="Phobius"/>
    </source>
</evidence>
<dbReference type="Proteomes" id="UP000001235">
    <property type="component" value="Chromosome"/>
</dbReference>
<dbReference type="SMART" id="SM00387">
    <property type="entry name" value="HATPase_c"/>
    <property type="match status" value="1"/>
</dbReference>
<keyword evidence="10" id="KW-0472">Membrane</keyword>
<dbReference type="InterPro" id="IPR036890">
    <property type="entry name" value="HATPase_C_sf"/>
</dbReference>
<accession>D9SHS4</accession>
<dbReference type="PRINTS" id="PR00344">
    <property type="entry name" value="BCTRLSENSOR"/>
</dbReference>
<dbReference type="PANTHER" id="PTHR43065:SF10">
    <property type="entry name" value="PEROXIDE STRESS-ACTIVATED HISTIDINE KINASE MAK3"/>
    <property type="match status" value="1"/>
</dbReference>
<dbReference type="InterPro" id="IPR003594">
    <property type="entry name" value="HATPase_dom"/>
</dbReference>
<keyword evidence="10" id="KW-1133">Transmembrane helix</keyword>
<keyword evidence="9" id="KW-0902">Two-component regulatory system</keyword>
<feature type="transmembrane region" description="Helical" evidence="10">
    <location>
        <begin position="185"/>
        <end position="203"/>
    </location>
</feature>
<comment type="catalytic activity">
    <reaction evidence="1">
        <text>ATP + protein L-histidine = ADP + protein N-phospho-L-histidine.</text>
        <dbReference type="EC" id="2.7.13.3"/>
    </reaction>
</comment>
<keyword evidence="4" id="KW-0597">Phosphoprotein</keyword>
<evidence type="ECO:0000256" key="8">
    <source>
        <dbReference type="ARBA" id="ARBA00022840"/>
    </source>
</evidence>
<dbReference type="PROSITE" id="PS50109">
    <property type="entry name" value="HIS_KIN"/>
    <property type="match status" value="1"/>
</dbReference>
<evidence type="ECO:0000256" key="6">
    <source>
        <dbReference type="ARBA" id="ARBA00022741"/>
    </source>
</evidence>
<dbReference type="Gene3D" id="1.10.287.130">
    <property type="match status" value="1"/>
</dbReference>
<evidence type="ECO:0000259" key="11">
    <source>
        <dbReference type="PROSITE" id="PS50109"/>
    </source>
</evidence>
<dbReference type="InterPro" id="IPR004358">
    <property type="entry name" value="Sig_transdc_His_kin-like_C"/>
</dbReference>
<dbReference type="HOGENOM" id="CLU_000445_89_29_4"/>
<protein>
    <recommendedName>
        <fullName evidence="3">histidine kinase</fullName>
        <ecNumber evidence="3">2.7.13.3</ecNumber>
    </recommendedName>
</protein>
<evidence type="ECO:0000256" key="5">
    <source>
        <dbReference type="ARBA" id="ARBA00022679"/>
    </source>
</evidence>
<dbReference type="KEGG" id="gca:Galf_2008"/>
<organism evidence="13 14">
    <name type="scientific">Gallionella capsiferriformans (strain ES-2)</name>
    <name type="common">Gallionella ferruginea capsiferriformans (strain ES-2)</name>
    <dbReference type="NCBI Taxonomy" id="395494"/>
    <lineage>
        <taxon>Bacteria</taxon>
        <taxon>Pseudomonadati</taxon>
        <taxon>Pseudomonadota</taxon>
        <taxon>Betaproteobacteria</taxon>
        <taxon>Nitrosomonadales</taxon>
        <taxon>Gallionellaceae</taxon>
        <taxon>Gallionella</taxon>
    </lineage>
</organism>
<dbReference type="AlphaFoldDB" id="D9SHS4"/>
<feature type="transmembrane region" description="Helical" evidence="10">
    <location>
        <begin position="15"/>
        <end position="37"/>
    </location>
</feature>
<dbReference type="eggNOG" id="COG4191">
    <property type="taxonomic scope" value="Bacteria"/>
</dbReference>
<keyword evidence="5" id="KW-0808">Transferase</keyword>
<evidence type="ECO:0000313" key="14">
    <source>
        <dbReference type="Proteomes" id="UP000001235"/>
    </source>
</evidence>
<dbReference type="PROSITE" id="PS50885">
    <property type="entry name" value="HAMP"/>
    <property type="match status" value="1"/>
</dbReference>
<keyword evidence="7 13" id="KW-0418">Kinase</keyword>
<keyword evidence="8" id="KW-0067">ATP-binding</keyword>
<name>D9SHS4_GALCS</name>
<dbReference type="GO" id="GO:0005524">
    <property type="term" value="F:ATP binding"/>
    <property type="evidence" value="ECO:0007669"/>
    <property type="project" value="UniProtKB-KW"/>
</dbReference>
<evidence type="ECO:0000256" key="4">
    <source>
        <dbReference type="ARBA" id="ARBA00022553"/>
    </source>
</evidence>
<dbReference type="CDD" id="cd00082">
    <property type="entry name" value="HisKA"/>
    <property type="match status" value="1"/>
</dbReference>
<dbReference type="InterPro" id="IPR005467">
    <property type="entry name" value="His_kinase_dom"/>
</dbReference>
<dbReference type="SUPFAM" id="SSF55874">
    <property type="entry name" value="ATPase domain of HSP90 chaperone/DNA topoisomerase II/histidine kinase"/>
    <property type="match status" value="1"/>
</dbReference>
<reference evidence="13 14" key="1">
    <citation type="submission" date="2010-08" db="EMBL/GenBank/DDBJ databases">
        <title>Complete sequence of Gallionella capsiferriformans ES-2.</title>
        <authorList>
            <consortium name="US DOE Joint Genome Institute"/>
            <person name="Lucas S."/>
            <person name="Copeland A."/>
            <person name="Lapidus A."/>
            <person name="Cheng J.-F."/>
            <person name="Bruce D."/>
            <person name="Goodwin L."/>
            <person name="Pitluck S."/>
            <person name="Chertkov O."/>
            <person name="Davenport K.W."/>
            <person name="Detter J.C."/>
            <person name="Han C."/>
            <person name="Tapia R."/>
            <person name="Land M."/>
            <person name="Hauser L."/>
            <person name="Chang Y.-J."/>
            <person name="Jeffries C."/>
            <person name="Kyrpides N."/>
            <person name="Ivanova N."/>
            <person name="Mikhailova N."/>
            <person name="Shelobolina E.S."/>
            <person name="Picardal F."/>
            <person name="Roden E."/>
            <person name="Emerson D."/>
            <person name="Woyke T."/>
        </authorList>
    </citation>
    <scope>NUCLEOTIDE SEQUENCE [LARGE SCALE GENOMIC DNA]</scope>
    <source>
        <strain evidence="13 14">ES-2</strain>
    </source>
</reference>
<gene>
    <name evidence="13" type="ordered locus">Galf_2008</name>
</gene>
<dbReference type="RefSeq" id="WP_013293946.1">
    <property type="nucleotide sequence ID" value="NC_014394.1"/>
</dbReference>
<dbReference type="SMART" id="SM00304">
    <property type="entry name" value="HAMP"/>
    <property type="match status" value="1"/>
</dbReference>
<keyword evidence="14" id="KW-1185">Reference proteome</keyword>
<dbReference type="EMBL" id="CP002159">
    <property type="protein sequence ID" value="ADL56014.1"/>
    <property type="molecule type" value="Genomic_DNA"/>
</dbReference>
<feature type="domain" description="HAMP" evidence="12">
    <location>
        <begin position="205"/>
        <end position="259"/>
    </location>
</feature>
<evidence type="ECO:0000256" key="9">
    <source>
        <dbReference type="ARBA" id="ARBA00023012"/>
    </source>
</evidence>
<dbReference type="PANTHER" id="PTHR43065">
    <property type="entry name" value="SENSOR HISTIDINE KINASE"/>
    <property type="match status" value="1"/>
</dbReference>
<dbReference type="SMART" id="SM00388">
    <property type="entry name" value="HisKA"/>
    <property type="match status" value="1"/>
</dbReference>
<comment type="subcellular location">
    <subcellularLocation>
        <location evidence="2">Membrane</location>
    </subcellularLocation>
</comment>
<dbReference type="GO" id="GO:0016020">
    <property type="term" value="C:membrane"/>
    <property type="evidence" value="ECO:0007669"/>
    <property type="project" value="UniProtKB-SubCell"/>
</dbReference>
<dbReference type="SUPFAM" id="SSF47384">
    <property type="entry name" value="Homodimeric domain of signal transducing histidine kinase"/>
    <property type="match status" value="1"/>
</dbReference>
<sequence length="483" mass="53974" precursor="true">MKFFLNLSYRHKIPLWGSFLIIISVIAVSASFIGNAYTHVERDLSIDSEKLGYSLKSNLFTALLQDDIWRAFEIITEASHRESSSMVQVENILVLDNAQRVLVSTHPKETPMLTHMYELGPEFSEISRHISQMSGDKSKTIYLPKSKHYYSLTPISRENASLGTLIIVHSKDVFFPLFAKNARNGLLVGTLILAILLPFNWYWGQRMALPLVQLAARMAQLGKKWPEDLDPDLYEYHDELGLLFEAYNQLLDDLKNKEVLEMQILQSERLAALGQLAAGIAHEINNPLSGMLMAIDTLKCHSETSPLTQKTIALIERGLTQIKDTVAALLVEAKMKSRNLLPQDIEDVLTLIAPMSGKKALHIAWHNSLADEVALPATCVRQIMINLLMNAIKAAAQQGEISCDISMIDGQLQISVINDGKTLSAEQISHLFEPFASFSEGGHGLGLWVTYQIVNQLSGTISVKKERNNHMNFTVKIPLGEQT</sequence>
<dbReference type="OrthoDB" id="2521613at2"/>